<evidence type="ECO:0000313" key="4">
    <source>
        <dbReference type="Proteomes" id="UP000625527"/>
    </source>
</evidence>
<feature type="region of interest" description="Disordered" evidence="1">
    <location>
        <begin position="74"/>
        <end position="114"/>
    </location>
</feature>
<gene>
    <name evidence="3" type="ORF">IHE71_21060</name>
</gene>
<evidence type="ECO:0000256" key="2">
    <source>
        <dbReference type="SAM" id="SignalP"/>
    </source>
</evidence>
<accession>A0ABR9N4I6</accession>
<name>A0ABR9N4I6_9MICO</name>
<evidence type="ECO:0000313" key="3">
    <source>
        <dbReference type="EMBL" id="MBE1878186.1"/>
    </source>
</evidence>
<organism evidence="3 4">
    <name type="scientific">Myceligenerans pegani</name>
    <dbReference type="NCBI Taxonomy" id="2776917"/>
    <lineage>
        <taxon>Bacteria</taxon>
        <taxon>Bacillati</taxon>
        <taxon>Actinomycetota</taxon>
        <taxon>Actinomycetes</taxon>
        <taxon>Micrococcales</taxon>
        <taxon>Promicromonosporaceae</taxon>
        <taxon>Myceligenerans</taxon>
    </lineage>
</organism>
<sequence>MRHTRRRTILLTAGVVVGLTTGTAAVAAAVSGPSPADETTALASETAEQEAAGADLSIEIDPAEAAELEAAMAAQSDLSDLTEDERAAELDESDGSDEPEYVETPIELGDPTPGATDDWQTTETAGVGYAVPADWTGSEAVGDGGSGHEWRSAELAGSNPFDDHWRILVQSPFVSQEMPDPAELNEIGYHASSIEIEGASEAVLVAAQGGVEGSAGHIDFEVYVRSASTGVVTRFMGELPPGEEGQFFLDNFVPTIQP</sequence>
<dbReference type="EMBL" id="JADAQT010000108">
    <property type="protein sequence ID" value="MBE1878186.1"/>
    <property type="molecule type" value="Genomic_DNA"/>
</dbReference>
<dbReference type="RefSeq" id="WP_192864734.1">
    <property type="nucleotide sequence ID" value="NZ_JADAQT010000108.1"/>
</dbReference>
<evidence type="ECO:0000256" key="1">
    <source>
        <dbReference type="SAM" id="MobiDB-lite"/>
    </source>
</evidence>
<feature type="chain" id="PRO_5047288891" evidence="2">
    <location>
        <begin position="28"/>
        <end position="258"/>
    </location>
</feature>
<feature type="compositionally biased region" description="Acidic residues" evidence="1">
    <location>
        <begin position="90"/>
        <end position="101"/>
    </location>
</feature>
<feature type="region of interest" description="Disordered" evidence="1">
    <location>
        <begin position="134"/>
        <end position="155"/>
    </location>
</feature>
<protein>
    <submittedName>
        <fullName evidence="3">Uncharacterized protein</fullName>
    </submittedName>
</protein>
<comment type="caution">
    <text evidence="3">The sequence shown here is derived from an EMBL/GenBank/DDBJ whole genome shotgun (WGS) entry which is preliminary data.</text>
</comment>
<dbReference type="Proteomes" id="UP000625527">
    <property type="component" value="Unassembled WGS sequence"/>
</dbReference>
<feature type="signal peptide" evidence="2">
    <location>
        <begin position="1"/>
        <end position="27"/>
    </location>
</feature>
<proteinExistence type="predicted"/>
<keyword evidence="4" id="KW-1185">Reference proteome</keyword>
<reference evidence="3 4" key="1">
    <citation type="submission" date="2020-10" db="EMBL/GenBank/DDBJ databases">
        <title>Myceligenerans pegani sp. nov., an endophytic actinomycete isolated from Peganum harmala L. in Xinjiang, China.</title>
        <authorList>
            <person name="Xin L."/>
        </authorList>
    </citation>
    <scope>NUCLEOTIDE SEQUENCE [LARGE SCALE GENOMIC DNA]</scope>
    <source>
        <strain evidence="3 4">TRM65318</strain>
    </source>
</reference>
<keyword evidence="2" id="KW-0732">Signal</keyword>